<feature type="signal peptide" evidence="2">
    <location>
        <begin position="1"/>
        <end position="46"/>
    </location>
</feature>
<comment type="caution">
    <text evidence="4">The sequence shown here is derived from an EMBL/GenBank/DDBJ whole genome shotgun (WGS) entry which is preliminary data.</text>
</comment>
<dbReference type="Pfam" id="PF00031">
    <property type="entry name" value="Cystatin"/>
    <property type="match status" value="1"/>
</dbReference>
<evidence type="ECO:0000313" key="5">
    <source>
        <dbReference type="Proteomes" id="UP001205998"/>
    </source>
</evidence>
<keyword evidence="2" id="KW-0732">Signal</keyword>
<evidence type="ECO:0000256" key="1">
    <source>
        <dbReference type="ARBA" id="ARBA00009403"/>
    </source>
</evidence>
<dbReference type="EMBL" id="MU558737">
    <property type="protein sequence ID" value="KAI5614281.1"/>
    <property type="molecule type" value="Genomic_DNA"/>
</dbReference>
<dbReference type="PANTHER" id="PTHR46186:SF13">
    <property type="entry name" value="SI:BUSM1-57F23.1"/>
    <property type="match status" value="1"/>
</dbReference>
<keyword evidence="5" id="KW-1185">Reference proteome</keyword>
<dbReference type="Proteomes" id="UP001205998">
    <property type="component" value="Unassembled WGS sequence"/>
</dbReference>
<dbReference type="GO" id="GO:0005737">
    <property type="term" value="C:cytoplasm"/>
    <property type="evidence" value="ECO:0007669"/>
    <property type="project" value="TreeGrafter"/>
</dbReference>
<dbReference type="Gene3D" id="3.10.450.10">
    <property type="match status" value="1"/>
</dbReference>
<feature type="chain" id="PRO_5042169070" description="Cystatin domain-containing protein" evidence="2">
    <location>
        <begin position="47"/>
        <end position="170"/>
    </location>
</feature>
<dbReference type="GO" id="GO:0031982">
    <property type="term" value="C:vesicle"/>
    <property type="evidence" value="ECO:0007669"/>
    <property type="project" value="TreeGrafter"/>
</dbReference>
<dbReference type="SMART" id="SM00043">
    <property type="entry name" value="CY"/>
    <property type="match status" value="1"/>
</dbReference>
<evidence type="ECO:0000256" key="2">
    <source>
        <dbReference type="SAM" id="SignalP"/>
    </source>
</evidence>
<accession>A0AAD5ADJ7</accession>
<dbReference type="AlphaFoldDB" id="A0AAD5ADJ7"/>
<organism evidence="4 5">
    <name type="scientific">Silurus asotus</name>
    <name type="common">Amur catfish</name>
    <name type="synonym">Parasilurus asotus</name>
    <dbReference type="NCBI Taxonomy" id="30991"/>
    <lineage>
        <taxon>Eukaryota</taxon>
        <taxon>Metazoa</taxon>
        <taxon>Chordata</taxon>
        <taxon>Craniata</taxon>
        <taxon>Vertebrata</taxon>
        <taxon>Euteleostomi</taxon>
        <taxon>Actinopterygii</taxon>
        <taxon>Neopterygii</taxon>
        <taxon>Teleostei</taxon>
        <taxon>Ostariophysi</taxon>
        <taxon>Siluriformes</taxon>
        <taxon>Siluridae</taxon>
        <taxon>Silurus</taxon>
    </lineage>
</organism>
<dbReference type="GO" id="GO:0004869">
    <property type="term" value="F:cysteine-type endopeptidase inhibitor activity"/>
    <property type="evidence" value="ECO:0007669"/>
    <property type="project" value="InterPro"/>
</dbReference>
<dbReference type="InterPro" id="IPR046350">
    <property type="entry name" value="Cystatin_sf"/>
</dbReference>
<sequence>MGGALGSMALIGLTNPETFRQHTSPAMNLYLVLLLSVLSALHWTHGQDPVEEEAIVVQHVQPLGGWSLVSPNQKDVQDAARKGLENFNKKSKAKKYFKMVDVTSAKIQVSNVINYRIKTIIGKTKCLKTENGDLDSCEMLQKRLKCKFDVQSDPRKDPDQYEVNSMSCNK</sequence>
<gene>
    <name evidence="4" type="ORF">C0J50_3600</name>
</gene>
<protein>
    <recommendedName>
        <fullName evidence="3">Cystatin domain-containing protein</fullName>
    </recommendedName>
</protein>
<dbReference type="InterPro" id="IPR000010">
    <property type="entry name" value="Cystatin_dom"/>
</dbReference>
<dbReference type="SUPFAM" id="SSF54403">
    <property type="entry name" value="Cystatin/monellin"/>
    <property type="match status" value="1"/>
</dbReference>
<evidence type="ECO:0000313" key="4">
    <source>
        <dbReference type="EMBL" id="KAI5614281.1"/>
    </source>
</evidence>
<dbReference type="PANTHER" id="PTHR46186">
    <property type="entry name" value="CYSTATIN"/>
    <property type="match status" value="1"/>
</dbReference>
<dbReference type="CDD" id="cd00042">
    <property type="entry name" value="CY"/>
    <property type="match status" value="1"/>
</dbReference>
<feature type="domain" description="Cystatin" evidence="3">
    <location>
        <begin position="61"/>
        <end position="169"/>
    </location>
</feature>
<dbReference type="GO" id="GO:0005615">
    <property type="term" value="C:extracellular space"/>
    <property type="evidence" value="ECO:0007669"/>
    <property type="project" value="TreeGrafter"/>
</dbReference>
<reference evidence="4" key="1">
    <citation type="submission" date="2018-07" db="EMBL/GenBank/DDBJ databases">
        <title>Comparative genomics of catfishes provides insights into carnivory and benthic adaptation.</title>
        <authorList>
            <person name="Zhang Y."/>
            <person name="Wang D."/>
            <person name="Peng Z."/>
            <person name="Zheng S."/>
            <person name="Shao F."/>
            <person name="Tao W."/>
        </authorList>
    </citation>
    <scope>NUCLEOTIDE SEQUENCE</scope>
    <source>
        <strain evidence="4">Chongqing</strain>
    </source>
</reference>
<proteinExistence type="inferred from homology"/>
<name>A0AAD5ADJ7_SILAS</name>
<evidence type="ECO:0000259" key="3">
    <source>
        <dbReference type="SMART" id="SM00043"/>
    </source>
</evidence>
<comment type="similarity">
    <text evidence="1">Belongs to the cystatin family.</text>
</comment>